<protein>
    <submittedName>
        <fullName evidence="1">Uncharacterized protein</fullName>
    </submittedName>
</protein>
<organism evidence="1 2">
    <name type="scientific">Glomus cerebriforme</name>
    <dbReference type="NCBI Taxonomy" id="658196"/>
    <lineage>
        <taxon>Eukaryota</taxon>
        <taxon>Fungi</taxon>
        <taxon>Fungi incertae sedis</taxon>
        <taxon>Mucoromycota</taxon>
        <taxon>Glomeromycotina</taxon>
        <taxon>Glomeromycetes</taxon>
        <taxon>Glomerales</taxon>
        <taxon>Glomeraceae</taxon>
        <taxon>Glomus</taxon>
    </lineage>
</organism>
<gene>
    <name evidence="1" type="ORF">C1645_818330</name>
</gene>
<dbReference type="Proteomes" id="UP000265703">
    <property type="component" value="Unassembled WGS sequence"/>
</dbReference>
<reference evidence="1 2" key="1">
    <citation type="submission" date="2018-06" db="EMBL/GenBank/DDBJ databases">
        <title>Comparative genomics reveals the genomic features of Rhizophagus irregularis, R. cerebriforme, R. diaphanum and Gigaspora rosea, and their symbiotic lifestyle signature.</title>
        <authorList>
            <person name="Morin E."/>
            <person name="San Clemente H."/>
            <person name="Chen E.C.H."/>
            <person name="De La Providencia I."/>
            <person name="Hainaut M."/>
            <person name="Kuo A."/>
            <person name="Kohler A."/>
            <person name="Murat C."/>
            <person name="Tang N."/>
            <person name="Roy S."/>
            <person name="Loubradou J."/>
            <person name="Henrissat B."/>
            <person name="Grigoriev I.V."/>
            <person name="Corradi N."/>
            <person name="Roux C."/>
            <person name="Martin F.M."/>
        </authorList>
    </citation>
    <scope>NUCLEOTIDE SEQUENCE [LARGE SCALE GENOMIC DNA]</scope>
    <source>
        <strain evidence="1 2">DAOM 227022</strain>
    </source>
</reference>
<name>A0A397TA60_9GLOM</name>
<evidence type="ECO:0000313" key="2">
    <source>
        <dbReference type="Proteomes" id="UP000265703"/>
    </source>
</evidence>
<evidence type="ECO:0000313" key="1">
    <source>
        <dbReference type="EMBL" id="RIA94239.1"/>
    </source>
</evidence>
<proteinExistence type="predicted"/>
<dbReference type="AlphaFoldDB" id="A0A397TA60"/>
<keyword evidence="2" id="KW-1185">Reference proteome</keyword>
<comment type="caution">
    <text evidence="1">The sequence shown here is derived from an EMBL/GenBank/DDBJ whole genome shotgun (WGS) entry which is preliminary data.</text>
</comment>
<dbReference type="EMBL" id="QKYT01000086">
    <property type="protein sequence ID" value="RIA94239.1"/>
    <property type="molecule type" value="Genomic_DNA"/>
</dbReference>
<sequence>MVLQMESRTSQTYQIDDNDAELQQCLTEIKRRSRTMGTVVPDSNESMCCEFISAILHSAIFHVKRITKKNITLDLQFEEGTG</sequence>
<accession>A0A397TA60</accession>